<comment type="caution">
    <text evidence="1">The sequence shown here is derived from an EMBL/GenBank/DDBJ whole genome shotgun (WGS) entry which is preliminary data.</text>
</comment>
<accession>A0ABD4XVU8</accession>
<dbReference type="Proteomes" id="UP001161139">
    <property type="component" value="Unassembled WGS sequence"/>
</dbReference>
<dbReference type="EMBL" id="JAOCDG010000003">
    <property type="protein sequence ID" value="MDH0686932.1"/>
    <property type="molecule type" value="Genomic_DNA"/>
</dbReference>
<dbReference type="RefSeq" id="WP_279648941.1">
    <property type="nucleotide sequence ID" value="NZ_JAOCDG010000003.1"/>
</dbReference>
<protein>
    <submittedName>
        <fullName evidence="1">Uncharacterized protein</fullName>
    </submittedName>
</protein>
<sequence>MRKSLPKDGAPAAEFIERVLQCAAAAGIERGAFDDWIEERNLPHLVGGELRDQISTLLQAGVSEYEVADHLWPGRPLEVVEGRLLDFDEQWEAAGFEVTSTGGGCWAARKKDDRYSWLISLTDQHESRNPNPARELYVSVYGADSGEYLGLQATAENLTAALAQIHAWQESLLIQPAEPAQP</sequence>
<gene>
    <name evidence="1" type="ORF">N5D09_02385</name>
</gene>
<dbReference type="AlphaFoldDB" id="A0ABD4XVU8"/>
<evidence type="ECO:0000313" key="2">
    <source>
        <dbReference type="Proteomes" id="UP001161139"/>
    </source>
</evidence>
<evidence type="ECO:0000313" key="1">
    <source>
        <dbReference type="EMBL" id="MDH0686932.1"/>
    </source>
</evidence>
<reference evidence="1" key="1">
    <citation type="submission" date="2022-09" db="EMBL/GenBank/DDBJ databases">
        <title>Intensive care unit water sources are persistently colonized with multi-drug resistant bacteria and are the site of extensive horizontal gene transfer of antibiotic resistance genes.</title>
        <authorList>
            <person name="Diorio-Toth L."/>
        </authorList>
    </citation>
    <scope>NUCLEOTIDE SEQUENCE</scope>
    <source>
        <strain evidence="1">GD03864</strain>
    </source>
</reference>
<name>A0ABD4XVU8_STUST</name>
<proteinExistence type="predicted"/>
<organism evidence="1 2">
    <name type="scientific">Stutzerimonas stutzeri</name>
    <name type="common">Pseudomonas stutzeri</name>
    <dbReference type="NCBI Taxonomy" id="316"/>
    <lineage>
        <taxon>Bacteria</taxon>
        <taxon>Pseudomonadati</taxon>
        <taxon>Pseudomonadota</taxon>
        <taxon>Gammaproteobacteria</taxon>
        <taxon>Pseudomonadales</taxon>
        <taxon>Pseudomonadaceae</taxon>
        <taxon>Stutzerimonas</taxon>
    </lineage>
</organism>